<dbReference type="RefSeq" id="WP_274142512.1">
    <property type="nucleotide sequence ID" value="NZ_JAJUBB010000008.1"/>
</dbReference>
<organism evidence="2 3">
    <name type="scientific">Enterovibrio qingdaonensis</name>
    <dbReference type="NCBI Taxonomy" id="2899818"/>
    <lineage>
        <taxon>Bacteria</taxon>
        <taxon>Pseudomonadati</taxon>
        <taxon>Pseudomonadota</taxon>
        <taxon>Gammaproteobacteria</taxon>
        <taxon>Vibrionales</taxon>
        <taxon>Vibrionaceae</taxon>
        <taxon>Enterovibrio</taxon>
    </lineage>
</organism>
<dbReference type="InterPro" id="IPR036680">
    <property type="entry name" value="SPOR-like_sf"/>
</dbReference>
<proteinExistence type="predicted"/>
<accession>A0ABT5QLU4</accession>
<sequence>MASKPLVLLCFLLSYSTSLLAKVNVCVPETESGWNVVSNGSCPIGEGLWESEPESNKGQFWVQCGMLTSLPEKWFATDIKRSVLQDQIILLQEGGYYRCLAGPYDTFSTAHKVRNAMRKQPALKTAFIREVKVPLTHAKSPSNATPIKAMTEPTSEKEASVEAIEAATLAVLPEALPEPAIKDAVPKKVVRKVPRDKRSRKYFDVAGLQSPKPKSQEQRYTDGERSWWRATYDEAFSACERDGMELVSMEKLRSLARDSETRAAFPKRLPYWVKEQKAFDIVMMVPMPLRESSLIHVLCEE</sequence>
<dbReference type="SUPFAM" id="SSF110997">
    <property type="entry name" value="Sporulation related repeat"/>
    <property type="match status" value="1"/>
</dbReference>
<dbReference type="Proteomes" id="UP001149821">
    <property type="component" value="Unassembled WGS sequence"/>
</dbReference>
<dbReference type="EMBL" id="JAJUBB010000008">
    <property type="protein sequence ID" value="MDD1781960.1"/>
    <property type="molecule type" value="Genomic_DNA"/>
</dbReference>
<reference evidence="2" key="1">
    <citation type="submission" date="2021-12" db="EMBL/GenBank/DDBJ databases">
        <title>Enterovibrio ZSDZ35 sp. nov. and Enterovibrio ZSDZ42 sp. nov., isolated from coastal seawater in Qingdao.</title>
        <authorList>
            <person name="Zhang P."/>
        </authorList>
    </citation>
    <scope>NUCLEOTIDE SEQUENCE</scope>
    <source>
        <strain evidence="2">ZSDZ35</strain>
    </source>
</reference>
<evidence type="ECO:0000313" key="2">
    <source>
        <dbReference type="EMBL" id="MDD1781960.1"/>
    </source>
</evidence>
<keyword evidence="3" id="KW-1185">Reference proteome</keyword>
<feature type="chain" id="PRO_5045447784" evidence="1">
    <location>
        <begin position="22"/>
        <end position="301"/>
    </location>
</feature>
<name>A0ABT5QLU4_9GAMM</name>
<gene>
    <name evidence="2" type="ORF">LRP49_12345</name>
</gene>
<keyword evidence="1" id="KW-0732">Signal</keyword>
<evidence type="ECO:0000313" key="3">
    <source>
        <dbReference type="Proteomes" id="UP001149821"/>
    </source>
</evidence>
<comment type="caution">
    <text evidence="2">The sequence shown here is derived from an EMBL/GenBank/DDBJ whole genome shotgun (WGS) entry which is preliminary data.</text>
</comment>
<protein>
    <submittedName>
        <fullName evidence="2">SPOR domain-containing protein</fullName>
    </submittedName>
</protein>
<feature type="signal peptide" evidence="1">
    <location>
        <begin position="1"/>
        <end position="21"/>
    </location>
</feature>
<evidence type="ECO:0000256" key="1">
    <source>
        <dbReference type="SAM" id="SignalP"/>
    </source>
</evidence>